<evidence type="ECO:0000256" key="8">
    <source>
        <dbReference type="ARBA" id="ARBA00023224"/>
    </source>
</evidence>
<dbReference type="GO" id="GO:0004984">
    <property type="term" value="F:olfactory receptor activity"/>
    <property type="evidence" value="ECO:0007669"/>
    <property type="project" value="InterPro"/>
</dbReference>
<evidence type="ECO:0000256" key="5">
    <source>
        <dbReference type="ARBA" id="ARBA00022989"/>
    </source>
</evidence>
<proteinExistence type="predicted"/>
<dbReference type="Pfam" id="PF02949">
    <property type="entry name" value="7tm_6"/>
    <property type="match status" value="1"/>
</dbReference>
<keyword evidence="6 9" id="KW-0472">Membrane</keyword>
<evidence type="ECO:0000256" key="4">
    <source>
        <dbReference type="ARBA" id="ARBA00022725"/>
    </source>
</evidence>
<evidence type="ECO:0000256" key="2">
    <source>
        <dbReference type="ARBA" id="ARBA00022606"/>
    </source>
</evidence>
<keyword evidence="5 9" id="KW-1133">Transmembrane helix</keyword>
<dbReference type="GO" id="GO:0005549">
    <property type="term" value="F:odorant binding"/>
    <property type="evidence" value="ECO:0007669"/>
    <property type="project" value="InterPro"/>
</dbReference>
<keyword evidence="8" id="KW-0807">Transducer</keyword>
<accession>A0AAV0VSD9</accession>
<keyword evidence="3 9" id="KW-0812">Transmembrane</keyword>
<comment type="caution">
    <text evidence="10">The sequence shown here is derived from an EMBL/GenBank/DDBJ whole genome shotgun (WGS) entry which is preliminary data.</text>
</comment>
<dbReference type="EMBL" id="CARXXK010000001">
    <property type="protein sequence ID" value="CAI6347166.1"/>
    <property type="molecule type" value="Genomic_DNA"/>
</dbReference>
<evidence type="ECO:0000313" key="10">
    <source>
        <dbReference type="EMBL" id="CAI6347166.1"/>
    </source>
</evidence>
<feature type="transmembrane region" description="Helical" evidence="9">
    <location>
        <begin position="26"/>
        <end position="42"/>
    </location>
</feature>
<dbReference type="Proteomes" id="UP001160148">
    <property type="component" value="Unassembled WGS sequence"/>
</dbReference>
<reference evidence="10 11" key="1">
    <citation type="submission" date="2023-01" db="EMBL/GenBank/DDBJ databases">
        <authorList>
            <person name="Whitehead M."/>
        </authorList>
    </citation>
    <scope>NUCLEOTIDE SEQUENCE [LARGE SCALE GENOMIC DNA]</scope>
</reference>
<evidence type="ECO:0000256" key="3">
    <source>
        <dbReference type="ARBA" id="ARBA00022692"/>
    </source>
</evidence>
<evidence type="ECO:0000256" key="1">
    <source>
        <dbReference type="ARBA" id="ARBA00004141"/>
    </source>
</evidence>
<dbReference type="InterPro" id="IPR004117">
    <property type="entry name" value="7tm6_olfct_rcpt"/>
</dbReference>
<dbReference type="AlphaFoldDB" id="A0AAV0VSD9"/>
<keyword evidence="4" id="KW-0552">Olfaction</keyword>
<keyword evidence="11" id="KW-1185">Reference proteome</keyword>
<comment type="subcellular location">
    <subcellularLocation>
        <location evidence="1">Membrane</location>
        <topology evidence="1">Multi-pass membrane protein</topology>
    </subcellularLocation>
</comment>
<organism evidence="10 11">
    <name type="scientific">Macrosiphum euphorbiae</name>
    <name type="common">potato aphid</name>
    <dbReference type="NCBI Taxonomy" id="13131"/>
    <lineage>
        <taxon>Eukaryota</taxon>
        <taxon>Metazoa</taxon>
        <taxon>Ecdysozoa</taxon>
        <taxon>Arthropoda</taxon>
        <taxon>Hexapoda</taxon>
        <taxon>Insecta</taxon>
        <taxon>Pterygota</taxon>
        <taxon>Neoptera</taxon>
        <taxon>Paraneoptera</taxon>
        <taxon>Hemiptera</taxon>
        <taxon>Sternorrhyncha</taxon>
        <taxon>Aphidomorpha</taxon>
        <taxon>Aphidoidea</taxon>
        <taxon>Aphididae</taxon>
        <taxon>Macrosiphini</taxon>
        <taxon>Macrosiphum</taxon>
    </lineage>
</organism>
<evidence type="ECO:0000313" key="11">
    <source>
        <dbReference type="Proteomes" id="UP001160148"/>
    </source>
</evidence>
<dbReference type="GO" id="GO:0016020">
    <property type="term" value="C:membrane"/>
    <property type="evidence" value="ECO:0007669"/>
    <property type="project" value="UniProtKB-SubCell"/>
</dbReference>
<sequence length="118" mass="13187">MVMTCLCASSVLMAHGFSAFHIKMMSLLIIVVSQFFFYCLIGEQFSTMNQKIGDCVYFKLVKCKDSMLSRAGLLIIMRTQKPLQLTAMGITTYTASLFTFTVTMRSAYAGLNVLYNSS</sequence>
<name>A0AAV0VSD9_9HEMI</name>
<feature type="transmembrane region" description="Helical" evidence="9">
    <location>
        <begin position="85"/>
        <end position="108"/>
    </location>
</feature>
<protein>
    <submittedName>
        <fullName evidence="10">Uncharacterized protein</fullName>
    </submittedName>
</protein>
<gene>
    <name evidence="10" type="ORF">MEUPH1_LOCUS3982</name>
</gene>
<dbReference type="GO" id="GO:0007165">
    <property type="term" value="P:signal transduction"/>
    <property type="evidence" value="ECO:0007669"/>
    <property type="project" value="UniProtKB-KW"/>
</dbReference>
<evidence type="ECO:0000256" key="7">
    <source>
        <dbReference type="ARBA" id="ARBA00023170"/>
    </source>
</evidence>
<evidence type="ECO:0000256" key="6">
    <source>
        <dbReference type="ARBA" id="ARBA00023136"/>
    </source>
</evidence>
<keyword evidence="7" id="KW-0675">Receptor</keyword>
<evidence type="ECO:0000256" key="9">
    <source>
        <dbReference type="SAM" id="Phobius"/>
    </source>
</evidence>
<keyword evidence="2" id="KW-0716">Sensory transduction</keyword>